<accession>A0A212ELH8</accession>
<organism evidence="1 2">
    <name type="scientific">Danaus plexippus plexippus</name>
    <dbReference type="NCBI Taxonomy" id="278856"/>
    <lineage>
        <taxon>Eukaryota</taxon>
        <taxon>Metazoa</taxon>
        <taxon>Ecdysozoa</taxon>
        <taxon>Arthropoda</taxon>
        <taxon>Hexapoda</taxon>
        <taxon>Insecta</taxon>
        <taxon>Pterygota</taxon>
        <taxon>Neoptera</taxon>
        <taxon>Endopterygota</taxon>
        <taxon>Lepidoptera</taxon>
        <taxon>Glossata</taxon>
        <taxon>Ditrysia</taxon>
        <taxon>Papilionoidea</taxon>
        <taxon>Nymphalidae</taxon>
        <taxon>Danainae</taxon>
        <taxon>Danaini</taxon>
        <taxon>Danaina</taxon>
        <taxon>Danaus</taxon>
        <taxon>Danaus</taxon>
    </lineage>
</organism>
<gene>
    <name evidence="1" type="ORF">KGM_202153A</name>
</gene>
<name>A0A212ELH8_DANPL</name>
<feature type="non-terminal residue" evidence="1">
    <location>
        <position position="13"/>
    </location>
</feature>
<protein>
    <submittedName>
        <fullName evidence="1">FERM RhoGEF and pleckstrin domain protein 2</fullName>
    </submittedName>
</protein>
<comment type="caution">
    <text evidence="1">The sequence shown here is derived from an EMBL/GenBank/DDBJ whole genome shotgun (WGS) entry which is preliminary data.</text>
</comment>
<dbReference type="Proteomes" id="UP000007151">
    <property type="component" value="Unassembled WGS sequence"/>
</dbReference>
<evidence type="ECO:0000313" key="2">
    <source>
        <dbReference type="Proteomes" id="UP000007151"/>
    </source>
</evidence>
<keyword evidence="2" id="KW-1185">Reference proteome</keyword>
<sequence>MSQTASTLLCSDI</sequence>
<reference evidence="1 2" key="1">
    <citation type="journal article" date="2011" name="Cell">
        <title>The monarch butterfly genome yields insights into long-distance migration.</title>
        <authorList>
            <person name="Zhan S."/>
            <person name="Merlin C."/>
            <person name="Boore J.L."/>
            <person name="Reppert S.M."/>
        </authorList>
    </citation>
    <scope>NUCLEOTIDE SEQUENCE [LARGE SCALE GENOMIC DNA]</scope>
    <source>
        <strain evidence="1">F-2</strain>
    </source>
</reference>
<dbReference type="EMBL" id="AGBW02014061">
    <property type="protein sequence ID" value="OWR42333.1"/>
    <property type="molecule type" value="Genomic_DNA"/>
</dbReference>
<evidence type="ECO:0000313" key="1">
    <source>
        <dbReference type="EMBL" id="OWR42333.1"/>
    </source>
</evidence>
<dbReference type="KEGG" id="dpl:KGM_202153A"/>
<proteinExistence type="predicted"/>
<dbReference type="InParanoid" id="A0A212ELH8"/>